<dbReference type="InterPro" id="IPR036393">
    <property type="entry name" value="AceGlu_kinase-like_sf"/>
</dbReference>
<dbReference type="GO" id="GO:0033862">
    <property type="term" value="F:UMP kinase activity"/>
    <property type="evidence" value="ECO:0007669"/>
    <property type="project" value="UniProtKB-EC"/>
</dbReference>
<evidence type="ECO:0000256" key="2">
    <source>
        <dbReference type="ARBA" id="ARBA00004791"/>
    </source>
</evidence>
<comment type="function">
    <text evidence="12 13">Catalyzes the reversible phosphorylation of UMP to UDP.</text>
</comment>
<comment type="caution">
    <text evidence="15">The sequence shown here is derived from an EMBL/GenBank/DDBJ whole genome shotgun (WGS) entry which is preliminary data.</text>
</comment>
<evidence type="ECO:0000256" key="4">
    <source>
        <dbReference type="ARBA" id="ARBA00022490"/>
    </source>
</evidence>
<keyword evidence="6 13" id="KW-0808">Transferase</keyword>
<feature type="binding site" evidence="13">
    <location>
        <position position="205"/>
    </location>
    <ligand>
        <name>ATP</name>
        <dbReference type="ChEBI" id="CHEBI:30616"/>
    </ligand>
</feature>
<gene>
    <name evidence="13" type="primary">pyrH</name>
    <name evidence="15" type="ORF">D356_02184</name>
</gene>
<evidence type="ECO:0000256" key="1">
    <source>
        <dbReference type="ARBA" id="ARBA00004496"/>
    </source>
</evidence>
<evidence type="ECO:0000256" key="13">
    <source>
        <dbReference type="HAMAP-Rule" id="MF_01220"/>
    </source>
</evidence>
<evidence type="ECO:0000256" key="9">
    <source>
        <dbReference type="ARBA" id="ARBA00022840"/>
    </source>
</evidence>
<evidence type="ECO:0000256" key="12">
    <source>
        <dbReference type="ARBA" id="ARBA00054149"/>
    </source>
</evidence>
<comment type="catalytic activity">
    <reaction evidence="11 13">
        <text>UMP + ATP = UDP + ADP</text>
        <dbReference type="Rhea" id="RHEA:24400"/>
        <dbReference type="ChEBI" id="CHEBI:30616"/>
        <dbReference type="ChEBI" id="CHEBI:57865"/>
        <dbReference type="ChEBI" id="CHEBI:58223"/>
        <dbReference type="ChEBI" id="CHEBI:456216"/>
        <dbReference type="EC" id="2.7.4.22"/>
    </reaction>
</comment>
<dbReference type="GO" id="GO:0005737">
    <property type="term" value="C:cytoplasm"/>
    <property type="evidence" value="ECO:0007669"/>
    <property type="project" value="UniProtKB-SubCell"/>
</dbReference>
<dbReference type="CDD" id="cd04254">
    <property type="entry name" value="AAK_UMPK-PyrH-Ec"/>
    <property type="match status" value="1"/>
</dbReference>
<evidence type="ECO:0000256" key="5">
    <source>
        <dbReference type="ARBA" id="ARBA00022533"/>
    </source>
</evidence>
<evidence type="ECO:0000256" key="10">
    <source>
        <dbReference type="ARBA" id="ARBA00022975"/>
    </source>
</evidence>
<protein>
    <recommendedName>
        <fullName evidence="13">Uridylate kinase</fullName>
        <shortName evidence="13">UK</shortName>
        <ecNumber evidence="13">2.7.4.22</ecNumber>
    </recommendedName>
    <alternativeName>
        <fullName evidence="13">Uridine monophosphate kinase</fullName>
        <shortName evidence="13">UMP kinase</shortName>
        <shortName evidence="13">UMPK</shortName>
    </alternativeName>
</protein>
<dbReference type="PIRSF" id="PIRSF005650">
    <property type="entry name" value="Uridylate_kin"/>
    <property type="match status" value="1"/>
</dbReference>
<feature type="domain" description="Aspartate/glutamate/uridylate kinase" evidence="14">
    <location>
        <begin position="49"/>
        <end position="259"/>
    </location>
</feature>
<dbReference type="SUPFAM" id="SSF53633">
    <property type="entry name" value="Carbamate kinase-like"/>
    <property type="match status" value="1"/>
</dbReference>
<dbReference type="AlphaFoldDB" id="A0AB73A7B6"/>
<dbReference type="Gene3D" id="3.40.1160.10">
    <property type="entry name" value="Acetylglutamate kinase-like"/>
    <property type="match status" value="1"/>
</dbReference>
<comment type="subcellular location">
    <subcellularLocation>
        <location evidence="1 13">Cytoplasm</location>
    </subcellularLocation>
</comment>
<evidence type="ECO:0000256" key="11">
    <source>
        <dbReference type="ARBA" id="ARBA00047767"/>
    </source>
</evidence>
<reference evidence="15 16" key="1">
    <citation type="submission" date="2013-06" db="EMBL/GenBank/DDBJ databases">
        <authorList>
            <person name="Weinstock G."/>
            <person name="Sodergren E."/>
            <person name="Lobos E.A."/>
            <person name="Fulton L."/>
            <person name="Fulton R."/>
            <person name="Courtney L."/>
            <person name="Fronick C."/>
            <person name="O'Laughlin M."/>
            <person name="Godfrey J."/>
            <person name="Wilson R.M."/>
            <person name="Miner T."/>
            <person name="Farmer C."/>
            <person name="Delehaunty K."/>
            <person name="Cordes M."/>
            <person name="Minx P."/>
            <person name="Tomlinson C."/>
            <person name="Chen J."/>
            <person name="Wollam A."/>
            <person name="Pepin K.H."/>
            <person name="Bhonagiri V."/>
            <person name="Zhang X."/>
            <person name="Warren W."/>
            <person name="Mitreva M."/>
            <person name="Mardis E.R."/>
            <person name="Wilson R.K."/>
        </authorList>
    </citation>
    <scope>NUCLEOTIDE SEQUENCE [LARGE SCALE GENOMIC DNA]</scope>
    <source>
        <strain evidence="15 16">SD2A-2</strain>
    </source>
</reference>
<evidence type="ECO:0000313" key="16">
    <source>
        <dbReference type="Proteomes" id="UP000014622"/>
    </source>
</evidence>
<accession>A0AB73A7B6</accession>
<comment type="similarity">
    <text evidence="3 13">Belongs to the UMP kinase family.</text>
</comment>
<feature type="binding site" evidence="13">
    <location>
        <position position="96"/>
    </location>
    <ligand>
        <name>UMP</name>
        <dbReference type="ChEBI" id="CHEBI:57865"/>
    </ligand>
</feature>
<organism evidence="15 16">
    <name type="scientific">Enterococcus faecium SD2A-2</name>
    <dbReference type="NCBI Taxonomy" id="1244154"/>
    <lineage>
        <taxon>Bacteria</taxon>
        <taxon>Bacillati</taxon>
        <taxon>Bacillota</taxon>
        <taxon>Bacilli</taxon>
        <taxon>Lactobacillales</taxon>
        <taxon>Enterococcaceae</taxon>
        <taxon>Enterococcus</taxon>
    </lineage>
</organism>
<comment type="subunit">
    <text evidence="13">Homohexamer.</text>
</comment>
<comment type="activity regulation">
    <text evidence="13">Allosterically activated by GTP. Inhibited by UTP.</text>
</comment>
<dbReference type="HAMAP" id="MF_01220_B">
    <property type="entry name" value="PyrH_B"/>
    <property type="match status" value="1"/>
</dbReference>
<comment type="pathway">
    <text evidence="2 13">Pyrimidine metabolism; CTP biosynthesis via de novo pathway; UDP from UMP (UMPK route): step 1/1.</text>
</comment>
<evidence type="ECO:0000259" key="14">
    <source>
        <dbReference type="Pfam" id="PF00696"/>
    </source>
</evidence>
<feature type="region of interest" description="Involved in allosteric activation by GTP" evidence="13">
    <location>
        <begin position="62"/>
        <end position="67"/>
    </location>
</feature>
<dbReference type="EMBL" id="ATIT01000115">
    <property type="protein sequence ID" value="EPI10267.1"/>
    <property type="molecule type" value="Genomic_DNA"/>
</dbReference>
<feature type="binding site" evidence="13">
    <location>
        <position position="211"/>
    </location>
    <ligand>
        <name>ATP</name>
        <dbReference type="ChEBI" id="CHEBI:30616"/>
    </ligand>
</feature>
<comment type="caution">
    <text evidence="13">Lacks conserved residue(s) required for the propagation of feature annotation.</text>
</comment>
<dbReference type="GO" id="GO:0005524">
    <property type="term" value="F:ATP binding"/>
    <property type="evidence" value="ECO:0007669"/>
    <property type="project" value="UniProtKB-KW"/>
</dbReference>
<feature type="binding site" evidence="13">
    <location>
        <begin position="177"/>
        <end position="184"/>
    </location>
    <ligand>
        <name>UMP</name>
        <dbReference type="ChEBI" id="CHEBI:57865"/>
    </ligand>
</feature>
<dbReference type="Pfam" id="PF00696">
    <property type="entry name" value="AA_kinase"/>
    <property type="match status" value="1"/>
</dbReference>
<keyword evidence="5 13" id="KW-0021">Allosteric enzyme</keyword>
<feature type="binding site" evidence="13">
    <location>
        <position position="214"/>
    </location>
    <ligand>
        <name>ATP</name>
        <dbReference type="ChEBI" id="CHEBI:30616"/>
    </ligand>
</feature>
<keyword evidence="10 13" id="KW-0665">Pyrimidine biosynthesis</keyword>
<dbReference type="InterPro" id="IPR015963">
    <property type="entry name" value="Uridylate_kinase_bac"/>
</dbReference>
<dbReference type="InterPro" id="IPR001048">
    <property type="entry name" value="Asp/Glu/Uridylate_kinase"/>
</dbReference>
<sequence length="282" mass="30620">MTDGNARFVRSLFLSKTRKTRLSVSKSSKYGKMAIENIGGMNMVTPKYQRVVLKLSGEALAGDAGFGIKPPVIKEIIQEIKEVHELGVEMAIVVGGGNIWRGQIGAQMGMERAQADYMGMLATVMNALALQDTLENVGVPTRVQTSIEMRQIAEPYIRRKAERHLEKGRIVIFAGGTGNPYFSTDTTAALRAAEIGADVILMAKNNVDGVYSADPKVDANAVKFEELTHLEVIAKGLQVMDSTASSLSMDNDIPLLVFNLNEHGNIRRAILGENIGTTVRGK</sequence>
<feature type="binding site" evidence="13">
    <location>
        <begin position="54"/>
        <end position="57"/>
    </location>
    <ligand>
        <name>ATP</name>
        <dbReference type="ChEBI" id="CHEBI:30616"/>
    </ligand>
</feature>
<evidence type="ECO:0000256" key="8">
    <source>
        <dbReference type="ARBA" id="ARBA00022777"/>
    </source>
</evidence>
<dbReference type="EC" id="2.7.4.22" evidence="13"/>
<feature type="binding site" evidence="13">
    <location>
        <position position="101"/>
    </location>
    <ligand>
        <name>ATP</name>
        <dbReference type="ChEBI" id="CHEBI:30616"/>
    </ligand>
</feature>
<dbReference type="PANTHER" id="PTHR42833">
    <property type="entry name" value="URIDYLATE KINASE"/>
    <property type="match status" value="1"/>
</dbReference>
<evidence type="ECO:0000256" key="6">
    <source>
        <dbReference type="ARBA" id="ARBA00022679"/>
    </source>
</evidence>
<dbReference type="Proteomes" id="UP000014622">
    <property type="component" value="Unassembled WGS sequence"/>
</dbReference>
<dbReference type="NCBIfam" id="TIGR02075">
    <property type="entry name" value="pyrH_bact"/>
    <property type="match status" value="1"/>
</dbReference>
<evidence type="ECO:0000256" key="3">
    <source>
        <dbReference type="ARBA" id="ARBA00007614"/>
    </source>
</evidence>
<proteinExistence type="inferred from homology"/>
<evidence type="ECO:0000256" key="7">
    <source>
        <dbReference type="ARBA" id="ARBA00022741"/>
    </source>
</evidence>
<feature type="binding site" evidence="13">
    <location>
        <position position="116"/>
    </location>
    <ligand>
        <name>UMP</name>
        <dbReference type="ChEBI" id="CHEBI:57865"/>
    </ligand>
</feature>
<feature type="binding site" evidence="13">
    <location>
        <position position="97"/>
    </location>
    <ligand>
        <name>ATP</name>
        <dbReference type="ChEBI" id="CHEBI:30616"/>
    </ligand>
</feature>
<keyword evidence="7 13" id="KW-0547">Nucleotide-binding</keyword>
<name>A0AB73A7B6_ENTFC</name>
<keyword evidence="8 13" id="KW-0418">Kinase</keyword>
<dbReference type="InterPro" id="IPR011817">
    <property type="entry name" value="Uridylate_kinase"/>
</dbReference>
<dbReference type="GO" id="GO:0044210">
    <property type="term" value="P:'de novo' CTP biosynthetic process"/>
    <property type="evidence" value="ECO:0007669"/>
    <property type="project" value="UniProtKB-UniRule"/>
</dbReference>
<dbReference type="PANTHER" id="PTHR42833:SF4">
    <property type="entry name" value="URIDYLATE KINASE PUMPKIN, CHLOROPLASTIC"/>
    <property type="match status" value="1"/>
</dbReference>
<evidence type="ECO:0000313" key="15">
    <source>
        <dbReference type="EMBL" id="EPI10267.1"/>
    </source>
</evidence>
<dbReference type="FunFam" id="3.40.1160.10:FF:000001">
    <property type="entry name" value="Uridylate kinase"/>
    <property type="match status" value="1"/>
</dbReference>
<dbReference type="GO" id="GO:0006225">
    <property type="term" value="P:UDP biosynthetic process"/>
    <property type="evidence" value="ECO:0007669"/>
    <property type="project" value="TreeGrafter"/>
</dbReference>
<keyword evidence="4 13" id="KW-0963">Cytoplasm</keyword>
<keyword evidence="9 13" id="KW-0067">ATP-binding</keyword>